<sequence length="165" mass="18148">MTTDRYTTATAPPTHHDPTQIETVLARLVPRCIRPPKSTAELQAIREAALAAAISRTPRPRIGIYTMVHAHQDPALRLAVARGMAVRNNWLLERAPAVDFTGLTAPVTRPQLARLLDALDHDDIDGIAAMSRTDLSDLNGDYEDVLRQIHARRGFLALATTETDV</sequence>
<gene>
    <name evidence="1" type="ORF">Scani_79360</name>
</gene>
<organism evidence="1 2">
    <name type="scientific">Streptomyces caniferus</name>
    <dbReference type="NCBI Taxonomy" id="285557"/>
    <lineage>
        <taxon>Bacteria</taxon>
        <taxon>Bacillati</taxon>
        <taxon>Actinomycetota</taxon>
        <taxon>Actinomycetes</taxon>
        <taxon>Kitasatosporales</taxon>
        <taxon>Streptomycetaceae</taxon>
        <taxon>Streptomyces</taxon>
    </lineage>
</organism>
<evidence type="ECO:0000313" key="1">
    <source>
        <dbReference type="EMBL" id="GFE11668.1"/>
    </source>
</evidence>
<dbReference type="OrthoDB" id="4321497at2"/>
<dbReference type="EMBL" id="BLIN01000007">
    <property type="protein sequence ID" value="GFE11668.1"/>
    <property type="molecule type" value="Genomic_DNA"/>
</dbReference>
<proteinExistence type="predicted"/>
<dbReference type="RefSeq" id="WP_159482681.1">
    <property type="nucleotide sequence ID" value="NZ_BAAATH010000008.1"/>
</dbReference>
<name>A0A640SKQ0_9ACTN</name>
<protein>
    <submittedName>
        <fullName evidence="1">Uncharacterized protein</fullName>
    </submittedName>
</protein>
<comment type="caution">
    <text evidence="1">The sequence shown here is derived from an EMBL/GenBank/DDBJ whole genome shotgun (WGS) entry which is preliminary data.</text>
</comment>
<reference evidence="1 2" key="1">
    <citation type="submission" date="2019-12" db="EMBL/GenBank/DDBJ databases">
        <title>Whole genome shotgun sequence of Streptomyces caniferus NBRC 15389.</title>
        <authorList>
            <person name="Ichikawa N."/>
            <person name="Kimura A."/>
            <person name="Kitahashi Y."/>
            <person name="Komaki H."/>
            <person name="Tamura T."/>
        </authorList>
    </citation>
    <scope>NUCLEOTIDE SEQUENCE [LARGE SCALE GENOMIC DNA]</scope>
    <source>
        <strain evidence="1 2">NBRC 15389</strain>
    </source>
</reference>
<dbReference type="AlphaFoldDB" id="A0A640SKQ0"/>
<evidence type="ECO:0000313" key="2">
    <source>
        <dbReference type="Proteomes" id="UP000435837"/>
    </source>
</evidence>
<dbReference type="Proteomes" id="UP000435837">
    <property type="component" value="Unassembled WGS sequence"/>
</dbReference>
<accession>A0A640SKQ0</accession>